<evidence type="ECO:0000256" key="12">
    <source>
        <dbReference type="ARBA" id="ARBA00057099"/>
    </source>
</evidence>
<dbReference type="Gene3D" id="3.40.50.360">
    <property type="match status" value="2"/>
</dbReference>
<evidence type="ECO:0000256" key="10">
    <source>
        <dbReference type="ARBA" id="ARBA00047678"/>
    </source>
</evidence>
<evidence type="ECO:0000256" key="3">
    <source>
        <dbReference type="ARBA" id="ARBA00011881"/>
    </source>
</evidence>
<accession>A0A5C7GWJ5</accession>
<keyword evidence="6" id="KW-0288">FMN</keyword>
<proteinExistence type="inferred from homology"/>
<keyword evidence="15" id="KW-1185">Reference proteome</keyword>
<dbReference type="InterPro" id="IPR050712">
    <property type="entry name" value="NAD(P)H-dep_reductase"/>
</dbReference>
<comment type="cofactor">
    <cofactor evidence="1">
        <name>FMN</name>
        <dbReference type="ChEBI" id="CHEBI:58210"/>
    </cofactor>
</comment>
<evidence type="ECO:0000256" key="11">
    <source>
        <dbReference type="ARBA" id="ARBA00048983"/>
    </source>
</evidence>
<evidence type="ECO:0000256" key="4">
    <source>
        <dbReference type="ARBA" id="ARBA00012648"/>
    </source>
</evidence>
<dbReference type="EMBL" id="VAHF01000012">
    <property type="protein sequence ID" value="TXG49113.1"/>
    <property type="molecule type" value="Genomic_DNA"/>
</dbReference>
<evidence type="ECO:0000256" key="1">
    <source>
        <dbReference type="ARBA" id="ARBA00001917"/>
    </source>
</evidence>
<keyword evidence="8" id="KW-0560">Oxidoreductase</keyword>
<evidence type="ECO:0000256" key="5">
    <source>
        <dbReference type="ARBA" id="ARBA00022630"/>
    </source>
</evidence>
<keyword evidence="9" id="KW-0520">NAD</keyword>
<evidence type="ECO:0000256" key="6">
    <source>
        <dbReference type="ARBA" id="ARBA00022643"/>
    </source>
</evidence>
<comment type="function">
    <text evidence="12">The enzyme apparently serves as a quinone reductase in connection with conjugation reactions of hydroquinones involved in detoxification pathways.</text>
</comment>
<evidence type="ECO:0000259" key="13">
    <source>
        <dbReference type="Pfam" id="PF03358"/>
    </source>
</evidence>
<evidence type="ECO:0000256" key="8">
    <source>
        <dbReference type="ARBA" id="ARBA00023002"/>
    </source>
</evidence>
<dbReference type="PANTHER" id="PTHR30543">
    <property type="entry name" value="CHROMATE REDUCTASE"/>
    <property type="match status" value="1"/>
</dbReference>
<comment type="subunit">
    <text evidence="3">Homotetramer.</text>
</comment>
<feature type="domain" description="NADPH-dependent FMN reductase-like" evidence="13">
    <location>
        <begin position="9"/>
        <end position="156"/>
    </location>
</feature>
<dbReference type="InterPro" id="IPR005025">
    <property type="entry name" value="FMN_Rdtase-like_dom"/>
</dbReference>
<comment type="similarity">
    <text evidence="2">Belongs to the SsuE family.</text>
</comment>
<dbReference type="SUPFAM" id="SSF52218">
    <property type="entry name" value="Flavoproteins"/>
    <property type="match status" value="2"/>
</dbReference>
<dbReference type="Proteomes" id="UP000323000">
    <property type="component" value="Chromosome 12"/>
</dbReference>
<comment type="catalytic activity">
    <reaction evidence="10">
        <text>a quinone + NADH + H(+) = a quinol + NAD(+)</text>
        <dbReference type="Rhea" id="RHEA:46160"/>
        <dbReference type="ChEBI" id="CHEBI:15378"/>
        <dbReference type="ChEBI" id="CHEBI:24646"/>
        <dbReference type="ChEBI" id="CHEBI:57540"/>
        <dbReference type="ChEBI" id="CHEBI:57945"/>
        <dbReference type="ChEBI" id="CHEBI:132124"/>
        <dbReference type="EC" id="1.6.5.2"/>
    </reaction>
</comment>
<dbReference type="FunFam" id="3.40.50.360:FF:000031">
    <property type="entry name" value="NADPH:quinone oxidoreductase"/>
    <property type="match status" value="1"/>
</dbReference>
<evidence type="ECO:0000313" key="15">
    <source>
        <dbReference type="Proteomes" id="UP000323000"/>
    </source>
</evidence>
<dbReference type="Pfam" id="PF03358">
    <property type="entry name" value="FMN_red"/>
    <property type="match status" value="2"/>
</dbReference>
<dbReference type="AlphaFoldDB" id="A0A5C7GWJ5"/>
<organism evidence="14 15">
    <name type="scientific">Acer yangbiense</name>
    <dbReference type="NCBI Taxonomy" id="1000413"/>
    <lineage>
        <taxon>Eukaryota</taxon>
        <taxon>Viridiplantae</taxon>
        <taxon>Streptophyta</taxon>
        <taxon>Embryophyta</taxon>
        <taxon>Tracheophyta</taxon>
        <taxon>Spermatophyta</taxon>
        <taxon>Magnoliopsida</taxon>
        <taxon>eudicotyledons</taxon>
        <taxon>Gunneridae</taxon>
        <taxon>Pentapetalae</taxon>
        <taxon>rosids</taxon>
        <taxon>malvids</taxon>
        <taxon>Sapindales</taxon>
        <taxon>Sapindaceae</taxon>
        <taxon>Hippocastanoideae</taxon>
        <taxon>Acereae</taxon>
        <taxon>Acer</taxon>
    </lineage>
</organism>
<evidence type="ECO:0000256" key="2">
    <source>
        <dbReference type="ARBA" id="ARBA00005990"/>
    </source>
</evidence>
<protein>
    <recommendedName>
        <fullName evidence="4">NAD(P)H dehydrogenase (quinone)</fullName>
        <ecNumber evidence="4">1.6.5.2</ecNumber>
    </recommendedName>
</protein>
<sequence>MEAVVQPVIKVAAICGSLRKGSYNRGLIRSAVQLVKESAVTGIEIEYVDITPLPLLNTDLEVNGTYPPAVEAFRQKIRDADCYLFASPEYNYSVSGPLKNAIDWASRPSNVWADKAAAIVSAGGGFGGGRSQYHLRQVGVFLDLHFINKPEFFLNAFQPPAKFDSEGNLIDLPSKERLIEVLLSLKAFTLRLQAMELMKEEEVEMEIEYIELSTLPMLNTDLLIGYGVFPPVVEDFRRKILEADCFLFASPEYNYSVTAPLKNALDWASCPPTNVWADKAAAIVSASGSLGGARGQYHLRQIGVYLDLHIINKPELFLNGYDEPAKFDSNGDLIDPEAKLKLKQLLLALRAFTLRLRNNS</sequence>
<keyword evidence="7" id="KW-0521">NADP</keyword>
<gene>
    <name evidence="14" type="ORF">EZV62_024988</name>
</gene>
<reference evidence="15" key="1">
    <citation type="journal article" date="2019" name="Gigascience">
        <title>De novo genome assembly of the endangered Acer yangbiense, a plant species with extremely small populations endemic to Yunnan Province, China.</title>
        <authorList>
            <person name="Yang J."/>
            <person name="Wariss H.M."/>
            <person name="Tao L."/>
            <person name="Zhang R."/>
            <person name="Yun Q."/>
            <person name="Hollingsworth P."/>
            <person name="Dao Z."/>
            <person name="Luo G."/>
            <person name="Guo H."/>
            <person name="Ma Y."/>
            <person name="Sun W."/>
        </authorList>
    </citation>
    <scope>NUCLEOTIDE SEQUENCE [LARGE SCALE GENOMIC DNA]</scope>
    <source>
        <strain evidence="15">cv. Malutang</strain>
    </source>
</reference>
<dbReference type="InterPro" id="IPR029039">
    <property type="entry name" value="Flavoprotein-like_sf"/>
</dbReference>
<dbReference type="PANTHER" id="PTHR30543:SF21">
    <property type="entry name" value="NAD(P)H-DEPENDENT FMN REDUCTASE LOT6"/>
    <property type="match status" value="1"/>
</dbReference>
<dbReference type="OrthoDB" id="68575at2759"/>
<comment type="caution">
    <text evidence="14">The sequence shown here is derived from an EMBL/GenBank/DDBJ whole genome shotgun (WGS) entry which is preliminary data.</text>
</comment>
<dbReference type="GO" id="GO:0005829">
    <property type="term" value="C:cytosol"/>
    <property type="evidence" value="ECO:0007669"/>
    <property type="project" value="TreeGrafter"/>
</dbReference>
<dbReference type="GO" id="GO:0010181">
    <property type="term" value="F:FMN binding"/>
    <property type="evidence" value="ECO:0007669"/>
    <property type="project" value="TreeGrafter"/>
</dbReference>
<feature type="domain" description="NADPH-dependent FMN reductase-like" evidence="13">
    <location>
        <begin position="194"/>
        <end position="319"/>
    </location>
</feature>
<dbReference type="EC" id="1.6.5.2" evidence="4"/>
<evidence type="ECO:0000313" key="14">
    <source>
        <dbReference type="EMBL" id="TXG49113.1"/>
    </source>
</evidence>
<dbReference type="GO" id="GO:0003955">
    <property type="term" value="F:NAD(P)H dehydrogenase (quinone) activity"/>
    <property type="evidence" value="ECO:0007669"/>
    <property type="project" value="UniProtKB-EC"/>
</dbReference>
<evidence type="ECO:0000256" key="7">
    <source>
        <dbReference type="ARBA" id="ARBA00022857"/>
    </source>
</evidence>
<comment type="catalytic activity">
    <reaction evidence="11">
        <text>a quinone + NADPH + H(+) = a quinol + NADP(+)</text>
        <dbReference type="Rhea" id="RHEA:46164"/>
        <dbReference type="ChEBI" id="CHEBI:15378"/>
        <dbReference type="ChEBI" id="CHEBI:24646"/>
        <dbReference type="ChEBI" id="CHEBI:57783"/>
        <dbReference type="ChEBI" id="CHEBI:58349"/>
        <dbReference type="ChEBI" id="CHEBI:132124"/>
        <dbReference type="EC" id="1.6.5.2"/>
    </reaction>
</comment>
<evidence type="ECO:0000256" key="9">
    <source>
        <dbReference type="ARBA" id="ARBA00023027"/>
    </source>
</evidence>
<keyword evidence="5" id="KW-0285">Flavoprotein</keyword>
<name>A0A5C7GWJ5_9ROSI</name>